<proteinExistence type="predicted"/>
<reference evidence="1 2" key="1">
    <citation type="submission" date="2013-11" db="EMBL/GenBank/DDBJ databases">
        <title>Opisthorchis viverrini - life in the bile duct.</title>
        <authorList>
            <person name="Young N.D."/>
            <person name="Nagarajan N."/>
            <person name="Lin S.J."/>
            <person name="Korhonen P.K."/>
            <person name="Jex A.R."/>
            <person name="Hall R.S."/>
            <person name="Safavi-Hemami H."/>
            <person name="Kaewkong W."/>
            <person name="Bertrand D."/>
            <person name="Gao S."/>
            <person name="Seet Q."/>
            <person name="Wongkham S."/>
            <person name="Teh B.T."/>
            <person name="Wongkham C."/>
            <person name="Intapan P.M."/>
            <person name="Maleewong W."/>
            <person name="Yang X."/>
            <person name="Hu M."/>
            <person name="Wang Z."/>
            <person name="Hofmann A."/>
            <person name="Sternberg P.W."/>
            <person name="Tan P."/>
            <person name="Wang J."/>
            <person name="Gasser R.B."/>
        </authorList>
    </citation>
    <scope>NUCLEOTIDE SEQUENCE [LARGE SCALE GENOMIC DNA]</scope>
</reference>
<evidence type="ECO:0000313" key="1">
    <source>
        <dbReference type="EMBL" id="KER25164.1"/>
    </source>
</evidence>
<organism evidence="1 2">
    <name type="scientific">Opisthorchis viverrini</name>
    <name type="common">Southeast Asian liver fluke</name>
    <dbReference type="NCBI Taxonomy" id="6198"/>
    <lineage>
        <taxon>Eukaryota</taxon>
        <taxon>Metazoa</taxon>
        <taxon>Spiralia</taxon>
        <taxon>Lophotrochozoa</taxon>
        <taxon>Platyhelminthes</taxon>
        <taxon>Trematoda</taxon>
        <taxon>Digenea</taxon>
        <taxon>Opisthorchiida</taxon>
        <taxon>Opisthorchiata</taxon>
        <taxon>Opisthorchiidae</taxon>
        <taxon>Opisthorchis</taxon>
    </lineage>
</organism>
<dbReference type="CTD" id="20321505"/>
<protein>
    <submittedName>
        <fullName evidence="1">Uncharacterized protein</fullName>
    </submittedName>
</protein>
<keyword evidence="2" id="KW-1185">Reference proteome</keyword>
<evidence type="ECO:0000313" key="2">
    <source>
        <dbReference type="Proteomes" id="UP000054324"/>
    </source>
</evidence>
<gene>
    <name evidence="1" type="ORF">T265_07326</name>
</gene>
<dbReference type="EMBL" id="KL596785">
    <property type="protein sequence ID" value="KER25164.1"/>
    <property type="molecule type" value="Genomic_DNA"/>
</dbReference>
<dbReference type="RefSeq" id="XP_009171082.1">
    <property type="nucleotide sequence ID" value="XM_009172818.1"/>
</dbReference>
<sequence length="64" mass="6779">MLTDPADPVDDGEDNCFPVVRELANAAAAFAAEAEAAATISVLGRNRRSGNQFTESQLVMPEEV</sequence>
<name>A0A075ABZ0_OPIVI</name>
<accession>A0A075ABZ0</accession>
<dbReference type="GeneID" id="20321505"/>
<dbReference type="AlphaFoldDB" id="A0A075ABZ0"/>
<dbReference type="Proteomes" id="UP000054324">
    <property type="component" value="Unassembled WGS sequence"/>
</dbReference>
<dbReference type="KEGG" id="ovi:T265_07326"/>